<dbReference type="InterPro" id="IPR011701">
    <property type="entry name" value="MFS"/>
</dbReference>
<gene>
    <name evidence="4" type="ORF">LOTGIDRAFT_230540</name>
</gene>
<dbReference type="KEGG" id="lgi:LOTGIDRAFT_230540"/>
<dbReference type="PANTHER" id="PTHR11360:SF260">
    <property type="entry name" value="MFS DOMAIN-CONTAINING PROTEIN"/>
    <property type="match status" value="1"/>
</dbReference>
<evidence type="ECO:0000256" key="2">
    <source>
        <dbReference type="SAM" id="Phobius"/>
    </source>
</evidence>
<keyword evidence="2" id="KW-1133">Transmembrane helix</keyword>
<dbReference type="AlphaFoldDB" id="V4CIK6"/>
<dbReference type="PROSITE" id="PS50850">
    <property type="entry name" value="MFS"/>
    <property type="match status" value="1"/>
</dbReference>
<dbReference type="GO" id="GO:0008028">
    <property type="term" value="F:monocarboxylic acid transmembrane transporter activity"/>
    <property type="evidence" value="ECO:0007669"/>
    <property type="project" value="TreeGrafter"/>
</dbReference>
<evidence type="ECO:0000256" key="1">
    <source>
        <dbReference type="ARBA" id="ARBA00004141"/>
    </source>
</evidence>
<dbReference type="Gene3D" id="1.20.1250.20">
    <property type="entry name" value="MFS general substrate transporter like domains"/>
    <property type="match status" value="2"/>
</dbReference>
<feature type="transmembrane region" description="Helical" evidence="2">
    <location>
        <begin position="154"/>
        <end position="174"/>
    </location>
</feature>
<dbReference type="GO" id="GO:0016020">
    <property type="term" value="C:membrane"/>
    <property type="evidence" value="ECO:0007669"/>
    <property type="project" value="UniProtKB-SubCell"/>
</dbReference>
<keyword evidence="2" id="KW-0812">Transmembrane</keyword>
<dbReference type="CTD" id="20248327"/>
<dbReference type="EMBL" id="KB200329">
    <property type="protein sequence ID" value="ESP02005.1"/>
    <property type="molecule type" value="Genomic_DNA"/>
</dbReference>
<dbReference type="PANTHER" id="PTHR11360">
    <property type="entry name" value="MONOCARBOXYLATE TRANSPORTER"/>
    <property type="match status" value="1"/>
</dbReference>
<feature type="transmembrane region" description="Helical" evidence="2">
    <location>
        <begin position="377"/>
        <end position="400"/>
    </location>
</feature>
<reference evidence="4 5" key="1">
    <citation type="journal article" date="2013" name="Nature">
        <title>Insights into bilaterian evolution from three spiralian genomes.</title>
        <authorList>
            <person name="Simakov O."/>
            <person name="Marletaz F."/>
            <person name="Cho S.J."/>
            <person name="Edsinger-Gonzales E."/>
            <person name="Havlak P."/>
            <person name="Hellsten U."/>
            <person name="Kuo D.H."/>
            <person name="Larsson T."/>
            <person name="Lv J."/>
            <person name="Arendt D."/>
            <person name="Savage R."/>
            <person name="Osoegawa K."/>
            <person name="de Jong P."/>
            <person name="Grimwood J."/>
            <person name="Chapman J.A."/>
            <person name="Shapiro H."/>
            <person name="Aerts A."/>
            <person name="Otillar R.P."/>
            <person name="Terry A.Y."/>
            <person name="Boore J.L."/>
            <person name="Grigoriev I.V."/>
            <person name="Lindberg D.R."/>
            <person name="Seaver E.C."/>
            <person name="Weisblat D.A."/>
            <person name="Putnam N.H."/>
            <person name="Rokhsar D.S."/>
        </authorList>
    </citation>
    <scope>NUCLEOTIDE SEQUENCE [LARGE SCALE GENOMIC DNA]</scope>
</reference>
<keyword evidence="2" id="KW-0472">Membrane</keyword>
<dbReference type="RefSeq" id="XP_009047163.1">
    <property type="nucleotide sequence ID" value="XM_009048915.1"/>
</dbReference>
<dbReference type="OMA" id="IPECICE"/>
<feature type="transmembrane region" description="Helical" evidence="2">
    <location>
        <begin position="442"/>
        <end position="459"/>
    </location>
</feature>
<feature type="transmembrane region" description="Helical" evidence="2">
    <location>
        <begin position="186"/>
        <end position="205"/>
    </location>
</feature>
<dbReference type="GeneID" id="20248327"/>
<dbReference type="OrthoDB" id="2213137at2759"/>
<feature type="transmembrane region" description="Helical" evidence="2">
    <location>
        <begin position="28"/>
        <end position="58"/>
    </location>
</feature>
<feature type="transmembrane region" description="Helical" evidence="2">
    <location>
        <begin position="503"/>
        <end position="525"/>
    </location>
</feature>
<dbReference type="HOGENOM" id="CLU_001265_59_2_1"/>
<feature type="transmembrane region" description="Helical" evidence="2">
    <location>
        <begin position="412"/>
        <end position="430"/>
    </location>
</feature>
<feature type="transmembrane region" description="Helical" evidence="2">
    <location>
        <begin position="70"/>
        <end position="90"/>
    </location>
</feature>
<dbReference type="CDD" id="cd17352">
    <property type="entry name" value="MFS_MCT_SLC16"/>
    <property type="match status" value="1"/>
</dbReference>
<evidence type="ECO:0000259" key="3">
    <source>
        <dbReference type="PROSITE" id="PS50850"/>
    </source>
</evidence>
<dbReference type="InterPro" id="IPR050327">
    <property type="entry name" value="Proton-linked_MCT"/>
</dbReference>
<feature type="domain" description="Major facilitator superfamily (MFS) profile" evidence="3">
    <location>
        <begin position="355"/>
        <end position="561"/>
    </location>
</feature>
<feature type="transmembrane region" description="Helical" evidence="2">
    <location>
        <begin position="97"/>
        <end position="115"/>
    </location>
</feature>
<evidence type="ECO:0000313" key="5">
    <source>
        <dbReference type="Proteomes" id="UP000030746"/>
    </source>
</evidence>
<organism evidence="4 5">
    <name type="scientific">Lottia gigantea</name>
    <name type="common">Giant owl limpet</name>
    <dbReference type="NCBI Taxonomy" id="225164"/>
    <lineage>
        <taxon>Eukaryota</taxon>
        <taxon>Metazoa</taxon>
        <taxon>Spiralia</taxon>
        <taxon>Lophotrochozoa</taxon>
        <taxon>Mollusca</taxon>
        <taxon>Gastropoda</taxon>
        <taxon>Patellogastropoda</taxon>
        <taxon>Lottioidea</taxon>
        <taxon>Lottiidae</taxon>
        <taxon>Lottia</taxon>
    </lineage>
</organism>
<dbReference type="SUPFAM" id="SSF103473">
    <property type="entry name" value="MFS general substrate transporter"/>
    <property type="match status" value="1"/>
</dbReference>
<protein>
    <recommendedName>
        <fullName evidence="3">Major facilitator superfamily (MFS) profile domain-containing protein</fullName>
    </recommendedName>
</protein>
<dbReference type="Proteomes" id="UP000030746">
    <property type="component" value="Unassembled WGS sequence"/>
</dbReference>
<feature type="transmembrane region" description="Helical" evidence="2">
    <location>
        <begin position="121"/>
        <end position="147"/>
    </location>
</feature>
<dbReference type="InterPro" id="IPR036259">
    <property type="entry name" value="MFS_trans_sf"/>
</dbReference>
<keyword evidence="5" id="KW-1185">Reference proteome</keyword>
<evidence type="ECO:0000313" key="4">
    <source>
        <dbReference type="EMBL" id="ESP02005.1"/>
    </source>
</evidence>
<comment type="subcellular location">
    <subcellularLocation>
        <location evidence="1">Membrane</location>
        <topology evidence="1">Multi-pass membrane protein</topology>
    </subcellularLocation>
</comment>
<accession>V4CIK6</accession>
<sequence length="561" mass="61565">MTISKCFPEKKNKLNENENKTFTRDGGWGWIVCFAAFMINFIADGTMFSFGIIFIELLDYFKDSKFKTSIVGSSQLGLSMMMGPVVSVLLKHFTCRQVTITGGFIAAISLVLSVFSPNIDVMIITYGILCGSGICMMYMTAIIAVGLYFNERRAIATGISTSGAGVGVFVYGYLMDYLLEIYDWKGAVLILAGLMFNCIVCGALFRPRQPSIQDIEHFEISSSSSGYCGSNSQHVDSESEEECESIKADQIVTNHHKHNSSIRYQTKTQSADELNLLSVKAIDPRLHVSSFAVSKITLDSKSERIAMGLLNPMLRKDIFYSGSVSQLPDYKQCDGSLNSFLAQMTRDKSITNDMESHIISTSQVKSLYDITILKDNIFWVLLFTCTLWTVQSITITYVPGLAVSNGIDRSKAALLISIVGIANTFGRIIAGFANDFFKIRSSVLYFCALLVGAVVNYILPFCGTFPLIATCTAGFGLCMAIAVSMRTIVIADLMKIERLTQSFGLISFAQGAAFIFNPPIAGALMDFAGTYIAPFFMAASLYVLSAILSLILVLKKRSQGR</sequence>
<feature type="transmembrane region" description="Helical" evidence="2">
    <location>
        <begin position="465"/>
        <end position="491"/>
    </location>
</feature>
<proteinExistence type="predicted"/>
<feature type="transmembrane region" description="Helical" evidence="2">
    <location>
        <begin position="531"/>
        <end position="554"/>
    </location>
</feature>
<dbReference type="Pfam" id="PF07690">
    <property type="entry name" value="MFS_1"/>
    <property type="match status" value="2"/>
</dbReference>
<name>V4CIK6_LOTGI</name>
<dbReference type="InterPro" id="IPR020846">
    <property type="entry name" value="MFS_dom"/>
</dbReference>